<dbReference type="GO" id="GO:0008233">
    <property type="term" value="F:peptidase activity"/>
    <property type="evidence" value="ECO:0007669"/>
    <property type="project" value="UniProtKB-KW"/>
</dbReference>
<dbReference type="PANTHER" id="PTHR13604:SF0">
    <property type="entry name" value="ABASIC SITE PROCESSING PROTEIN HMCES"/>
    <property type="match status" value="1"/>
</dbReference>
<dbReference type="EMBL" id="BBLT01000001">
    <property type="protein sequence ID" value="GAL83356.1"/>
    <property type="molecule type" value="Genomic_DNA"/>
</dbReference>
<dbReference type="PANTHER" id="PTHR13604">
    <property type="entry name" value="DC12-RELATED"/>
    <property type="match status" value="1"/>
</dbReference>
<dbReference type="AlphaFoldDB" id="A0A098L912"/>
<keyword evidence="4 8" id="KW-0378">Hydrolase</keyword>
<keyword evidence="2 8" id="KW-0645">Protease</keyword>
<evidence type="ECO:0000256" key="5">
    <source>
        <dbReference type="ARBA" id="ARBA00023124"/>
    </source>
</evidence>
<accession>A0A098L912</accession>
<protein>
    <recommendedName>
        <fullName evidence="8">Abasic site processing protein</fullName>
        <ecNumber evidence="8">3.4.-.-</ecNumber>
    </recommendedName>
</protein>
<proteinExistence type="inferred from homology"/>
<evidence type="ECO:0000256" key="3">
    <source>
        <dbReference type="ARBA" id="ARBA00022763"/>
    </source>
</evidence>
<dbReference type="EC" id="3.4.-.-" evidence="8"/>
<dbReference type="InterPro" id="IPR003738">
    <property type="entry name" value="SRAP"/>
</dbReference>
<dbReference type="GO" id="GO:0006508">
    <property type="term" value="P:proteolysis"/>
    <property type="evidence" value="ECO:0007669"/>
    <property type="project" value="UniProtKB-KW"/>
</dbReference>
<dbReference type="Gene3D" id="3.90.1680.10">
    <property type="entry name" value="SOS response associated peptidase-like"/>
    <property type="match status" value="1"/>
</dbReference>
<evidence type="ECO:0000256" key="2">
    <source>
        <dbReference type="ARBA" id="ARBA00022670"/>
    </source>
</evidence>
<comment type="similarity">
    <text evidence="1 8">Belongs to the SOS response-associated peptidase family.</text>
</comment>
<organism evidence="9 10">
    <name type="scientific">Sporocytophaga myxococcoides</name>
    <dbReference type="NCBI Taxonomy" id="153721"/>
    <lineage>
        <taxon>Bacteria</taxon>
        <taxon>Pseudomonadati</taxon>
        <taxon>Bacteroidota</taxon>
        <taxon>Cytophagia</taxon>
        <taxon>Cytophagales</taxon>
        <taxon>Cytophagaceae</taxon>
        <taxon>Sporocytophaga</taxon>
    </lineage>
</organism>
<dbReference type="eggNOG" id="COG2135">
    <property type="taxonomic scope" value="Bacteria"/>
</dbReference>
<keyword evidence="3" id="KW-0227">DNA damage</keyword>
<name>A0A098L912_9BACT</name>
<sequence length="195" mass="22497">MLPVITNRNPSETSFMKWGLIPNWSLDESTSTNLINARSETILTKGPFKQIIKSHRCLIPADGFYEWKKVGKTKVPHRITLSSDEIFTFAGIWDSWEDKKGDIINSFTIITTNANSLMAEIHERMPVILPKELEKEWIKMDLSDNEVTELLKPYPSEKMCYYKAHRAVNSAMYDTPECIQMAPKIYPGESFNLFE</sequence>
<evidence type="ECO:0000313" key="10">
    <source>
        <dbReference type="Proteomes" id="UP000030185"/>
    </source>
</evidence>
<evidence type="ECO:0000256" key="1">
    <source>
        <dbReference type="ARBA" id="ARBA00008136"/>
    </source>
</evidence>
<dbReference type="SUPFAM" id="SSF143081">
    <property type="entry name" value="BB1717-like"/>
    <property type="match status" value="1"/>
</dbReference>
<dbReference type="STRING" id="153721.MYP_582"/>
<dbReference type="GO" id="GO:0003697">
    <property type="term" value="F:single-stranded DNA binding"/>
    <property type="evidence" value="ECO:0007669"/>
    <property type="project" value="InterPro"/>
</dbReference>
<dbReference type="GO" id="GO:0106300">
    <property type="term" value="P:protein-DNA covalent cross-linking repair"/>
    <property type="evidence" value="ECO:0007669"/>
    <property type="project" value="InterPro"/>
</dbReference>
<dbReference type="Proteomes" id="UP000030185">
    <property type="component" value="Unassembled WGS sequence"/>
</dbReference>
<gene>
    <name evidence="9" type="ORF">MYP_582</name>
</gene>
<evidence type="ECO:0000256" key="6">
    <source>
        <dbReference type="ARBA" id="ARBA00023125"/>
    </source>
</evidence>
<reference evidence="9 10" key="1">
    <citation type="submission" date="2014-09" db="EMBL/GenBank/DDBJ databases">
        <title>Sporocytophaga myxococcoides PG-01 genome sequencing.</title>
        <authorList>
            <person name="Liu L."/>
            <person name="Gao P.J."/>
            <person name="Chen G.J."/>
            <person name="Wang L.S."/>
        </authorList>
    </citation>
    <scope>NUCLEOTIDE SEQUENCE [LARGE SCALE GENOMIC DNA]</scope>
    <source>
        <strain evidence="9 10">PG-01</strain>
    </source>
</reference>
<evidence type="ECO:0000256" key="7">
    <source>
        <dbReference type="ARBA" id="ARBA00023239"/>
    </source>
</evidence>
<evidence type="ECO:0000313" key="9">
    <source>
        <dbReference type="EMBL" id="GAL83356.1"/>
    </source>
</evidence>
<keyword evidence="6" id="KW-0238">DNA-binding</keyword>
<evidence type="ECO:0000256" key="4">
    <source>
        <dbReference type="ARBA" id="ARBA00022801"/>
    </source>
</evidence>
<keyword evidence="7" id="KW-0456">Lyase</keyword>
<dbReference type="InterPro" id="IPR036590">
    <property type="entry name" value="SRAP-like"/>
</dbReference>
<keyword evidence="5" id="KW-0190">Covalent protein-DNA linkage</keyword>
<dbReference type="Pfam" id="PF02586">
    <property type="entry name" value="SRAP"/>
    <property type="match status" value="1"/>
</dbReference>
<dbReference type="GO" id="GO:0016829">
    <property type="term" value="F:lyase activity"/>
    <property type="evidence" value="ECO:0007669"/>
    <property type="project" value="UniProtKB-KW"/>
</dbReference>
<evidence type="ECO:0000256" key="8">
    <source>
        <dbReference type="RuleBase" id="RU364100"/>
    </source>
</evidence>
<keyword evidence="10" id="KW-1185">Reference proteome</keyword>
<comment type="caution">
    <text evidence="9">The sequence shown here is derived from an EMBL/GenBank/DDBJ whole genome shotgun (WGS) entry which is preliminary data.</text>
</comment>